<dbReference type="Pfam" id="PF11883">
    <property type="entry name" value="DUF3403"/>
    <property type="match status" value="1"/>
</dbReference>
<organism evidence="2 3">
    <name type="scientific">Cucumis melo</name>
    <name type="common">Muskmelon</name>
    <dbReference type="NCBI Taxonomy" id="3656"/>
    <lineage>
        <taxon>Eukaryota</taxon>
        <taxon>Viridiplantae</taxon>
        <taxon>Streptophyta</taxon>
        <taxon>Embryophyta</taxon>
        <taxon>Tracheophyta</taxon>
        <taxon>Spermatophyta</taxon>
        <taxon>Magnoliopsida</taxon>
        <taxon>eudicotyledons</taxon>
        <taxon>Gunneridae</taxon>
        <taxon>Pentapetalae</taxon>
        <taxon>rosids</taxon>
        <taxon>fabids</taxon>
        <taxon>Cucurbitales</taxon>
        <taxon>Cucurbitaceae</taxon>
        <taxon>Benincaseae</taxon>
        <taxon>Cucumis</taxon>
    </lineage>
</organism>
<dbReference type="PANTHER" id="PTHR27006">
    <property type="entry name" value="PROMASTIGOTE SURFACE ANTIGEN PROTEIN PSA"/>
    <property type="match status" value="1"/>
</dbReference>
<dbReference type="InterPro" id="IPR021820">
    <property type="entry name" value="S-locus_recpt_kinase_C"/>
</dbReference>
<dbReference type="GeneID" id="103485867"/>
<dbReference type="AlphaFoldDB" id="A0A1S3B3U7"/>
<dbReference type="GO" id="GO:0004674">
    <property type="term" value="F:protein serine/threonine kinase activity"/>
    <property type="evidence" value="ECO:0007669"/>
    <property type="project" value="InterPro"/>
</dbReference>
<dbReference type="PANTHER" id="PTHR27006:SF606">
    <property type="entry name" value="INTERLEUKIN-1 RECEPTOR-ASSOCIATED KINASE 4"/>
    <property type="match status" value="1"/>
</dbReference>
<protein>
    <submittedName>
        <fullName evidence="3">Cysteine-rich receptor-like protein kinase 12</fullName>
    </submittedName>
</protein>
<dbReference type="SUPFAM" id="SSF56112">
    <property type="entry name" value="Protein kinase-like (PK-like)"/>
    <property type="match status" value="1"/>
</dbReference>
<evidence type="ECO:0000313" key="3">
    <source>
        <dbReference type="RefSeq" id="XP_008441817.2"/>
    </source>
</evidence>
<name>A0A1S3B3U7_CUCME</name>
<proteinExistence type="predicted"/>
<feature type="domain" description="S-locus receptor kinase C-terminal" evidence="1">
    <location>
        <begin position="110"/>
        <end position="154"/>
    </location>
</feature>
<dbReference type="InParanoid" id="A0A1S3B3U7"/>
<dbReference type="Gramene" id="MELO3C035528.2.1">
    <property type="protein sequence ID" value="MELO3C035528.2.1"/>
    <property type="gene ID" value="MELO3C035528.2"/>
</dbReference>
<evidence type="ECO:0000259" key="1">
    <source>
        <dbReference type="Pfam" id="PF11883"/>
    </source>
</evidence>
<accession>A0A1S3B3U7</accession>
<dbReference type="Gene3D" id="1.10.510.10">
    <property type="entry name" value="Transferase(Phosphotransferase) domain 1"/>
    <property type="match status" value="1"/>
</dbReference>
<dbReference type="InterPro" id="IPR011009">
    <property type="entry name" value="Kinase-like_dom_sf"/>
</dbReference>
<dbReference type="RefSeq" id="XP_008441817.2">
    <property type="nucleotide sequence ID" value="XM_008443595.3"/>
</dbReference>
<sequence>MKEMKLSLRYSVTWHETWVGLEKRPEQEVNVVKKLKQSVIGLHLSYGVEAKLKAWKPWDEGNALELMDETLKDQFQNSEAQRCIQVGLLCVQENPNERPAMWSVLSMLESENMVLSQPKQPEFYTERMIFKTHKLPVETSCTSNKVTLTQLDGR</sequence>
<gene>
    <name evidence="3" type="primary">LOC103485867</name>
</gene>
<evidence type="ECO:0000313" key="2">
    <source>
        <dbReference type="Proteomes" id="UP001652600"/>
    </source>
</evidence>
<keyword evidence="2" id="KW-1185">Reference proteome</keyword>
<dbReference type="KEGG" id="cmo:103485867"/>
<dbReference type="Proteomes" id="UP001652600">
    <property type="component" value="Chromosome 12"/>
</dbReference>
<reference evidence="3" key="1">
    <citation type="submission" date="2025-08" db="UniProtKB">
        <authorList>
            <consortium name="RefSeq"/>
        </authorList>
    </citation>
    <scope>IDENTIFICATION</scope>
    <source>
        <tissue evidence="3">Stem</tissue>
    </source>
</reference>